<feature type="compositionally biased region" description="Acidic residues" evidence="4">
    <location>
        <begin position="891"/>
        <end position="903"/>
    </location>
</feature>
<feature type="compositionally biased region" description="Acidic residues" evidence="4">
    <location>
        <begin position="933"/>
        <end position="951"/>
    </location>
</feature>
<feature type="region of interest" description="Disordered" evidence="4">
    <location>
        <begin position="874"/>
        <end position="999"/>
    </location>
</feature>
<dbReference type="InterPro" id="IPR019734">
    <property type="entry name" value="TPR_rpt"/>
</dbReference>
<dbReference type="SMART" id="SM00028">
    <property type="entry name" value="TPR"/>
    <property type="match status" value="10"/>
</dbReference>
<dbReference type="GO" id="GO:0006355">
    <property type="term" value="P:regulation of DNA-templated transcription"/>
    <property type="evidence" value="ECO:0007669"/>
    <property type="project" value="InterPro"/>
</dbReference>
<dbReference type="PANTHER" id="PTHR14027:SF2">
    <property type="entry name" value="RNA POLYMERASE-ASSOCIATED PROTEIN CTR9 HOMOLOG"/>
    <property type="match status" value="1"/>
</dbReference>
<comment type="caution">
    <text evidence="5">The sequence shown here is derived from an EMBL/GenBank/DDBJ whole genome shotgun (WGS) entry which is preliminary data.</text>
</comment>
<evidence type="ECO:0000313" key="6">
    <source>
        <dbReference type="Proteomes" id="UP000536275"/>
    </source>
</evidence>
<feature type="compositionally biased region" description="Basic residues" evidence="4">
    <location>
        <begin position="909"/>
        <end position="929"/>
    </location>
</feature>
<evidence type="ECO:0000313" key="5">
    <source>
        <dbReference type="EMBL" id="KAF6069130.1"/>
    </source>
</evidence>
<feature type="repeat" description="TPR" evidence="3">
    <location>
        <begin position="659"/>
        <end position="692"/>
    </location>
</feature>
<dbReference type="GO" id="GO:0006368">
    <property type="term" value="P:transcription elongation by RNA polymerase II"/>
    <property type="evidence" value="ECO:0007669"/>
    <property type="project" value="TreeGrafter"/>
</dbReference>
<protein>
    <submittedName>
        <fullName evidence="5">TPR repeat family protein</fullName>
    </submittedName>
</protein>
<name>A0A8H6BX68_CANAX</name>
<sequence>MQEPTDISYYIGKESAESLNLLDVPVGGGQIVSIDLRNELSDDPSELIQFLTDQQTEKQYWIIAAKISKLNFKIQTDSETSTSISTSNLLSSAILYLYESKDDDAIDIFDRILRIDPNNCFALLGKAQSVLNKTKNYSHALKLYQQVLILNPLMKPDPRLGIGLCFWFLKDDKMAIQAWERSLQLDPTNVKSRIFLNLAKFHTTFTNSLSDEEFLDNYKNCLQELSKLKSLNANDTTVTLALCSYLFSKGSDNLKKFSTFSRITKYESNALSQCATWLARIEFARGNFTQSSKYFQEAIKLNETNIVAKLGLGQSQYNRGSIEEASLTFESILRSNVKCLEVNYSLGVLYSKQNSRSKKELAIQVLERYIRLSNNQPVALNAYLILSQLYEAKGDMTQALTYLNKAVEARRQVEKDVPLEVYNNIGVFQFTKQNYDSALENFTTALGKLDGRDFKSPDGDTLVDLPQDLRTSLTYNLARTKEISNQKDALETYEQLLTECPHYFSAKLRILFLNCITEGITKEEIRDEIESLLDLNASDLEVRSFYGWFIKNFGKKLHMPSDADTKLQKDTLVEFDSHDCYALISLANIYCIMARDTKGADEKKKKYYLRAIELFTKVLSLDSKNVYAAQGLAITYIENKQLNKGLDILRKIRDSLNDISVYLNLGHVLCDLKQFGKAIENYELALTRYTDGKDAKILSFLGRVWYLRGNAESSLPYLKKALGYAQAALDAARSTSTAALAFNISFVQFQIADFITKQPVNERNIEDIESAIEGLNKAIDILTQLASDEEKHPPYPREELRGRANLGTSTLLSRLANALEETKENNAEIEEKIQKAKQIRLDEEQARLKEEEERLNKLKEKELEMSKQRMLLQEQAQKWAEENSASVGVSDNEEDDDKLFDEESAQKENKRKKGGSSKGKKGKGRKKKGNIIDDSEEEPEKNITDDSEDEANGNSNGKRKAADDAGGKKKKKPLSSEFIQDSEEELEDDDLFGDNDDDE</sequence>
<feature type="compositionally biased region" description="Acidic residues" evidence="4">
    <location>
        <begin position="980"/>
        <end position="999"/>
    </location>
</feature>
<gene>
    <name evidence="5" type="ORF">FOB64_003478</name>
</gene>
<keyword evidence="1" id="KW-0677">Repeat</keyword>
<dbReference type="SUPFAM" id="SSF48452">
    <property type="entry name" value="TPR-like"/>
    <property type="match status" value="2"/>
</dbReference>
<dbReference type="Pfam" id="PF13181">
    <property type="entry name" value="TPR_8"/>
    <property type="match status" value="2"/>
</dbReference>
<dbReference type="PROSITE" id="PS50005">
    <property type="entry name" value="TPR"/>
    <property type="match status" value="5"/>
</dbReference>
<evidence type="ECO:0000256" key="1">
    <source>
        <dbReference type="ARBA" id="ARBA00022737"/>
    </source>
</evidence>
<dbReference type="Gene3D" id="1.25.40.10">
    <property type="entry name" value="Tetratricopeptide repeat domain"/>
    <property type="match status" value="4"/>
</dbReference>
<evidence type="ECO:0000256" key="4">
    <source>
        <dbReference type="SAM" id="MobiDB-lite"/>
    </source>
</evidence>
<dbReference type="PANTHER" id="PTHR14027">
    <property type="entry name" value="RNA POLYMERASE-ASSOCIATED PROTEIN CTR9"/>
    <property type="match status" value="1"/>
</dbReference>
<dbReference type="GO" id="GO:0000993">
    <property type="term" value="F:RNA polymerase II complex binding"/>
    <property type="evidence" value="ECO:0007669"/>
    <property type="project" value="TreeGrafter"/>
</dbReference>
<feature type="repeat" description="TPR" evidence="3">
    <location>
        <begin position="86"/>
        <end position="119"/>
    </location>
</feature>
<dbReference type="AlphaFoldDB" id="A0A8H6BX68"/>
<organism evidence="5 6">
    <name type="scientific">Candida albicans</name>
    <name type="common">Yeast</name>
    <dbReference type="NCBI Taxonomy" id="5476"/>
    <lineage>
        <taxon>Eukaryota</taxon>
        <taxon>Fungi</taxon>
        <taxon>Dikarya</taxon>
        <taxon>Ascomycota</taxon>
        <taxon>Saccharomycotina</taxon>
        <taxon>Pichiomycetes</taxon>
        <taxon>Debaryomycetaceae</taxon>
        <taxon>Candida/Lodderomyces clade</taxon>
        <taxon>Candida</taxon>
    </lineage>
</organism>
<keyword evidence="2 3" id="KW-0802">TPR repeat</keyword>
<dbReference type="Proteomes" id="UP000536275">
    <property type="component" value="Unassembled WGS sequence"/>
</dbReference>
<feature type="repeat" description="TPR" evidence="3">
    <location>
        <begin position="156"/>
        <end position="189"/>
    </location>
</feature>
<proteinExistence type="predicted"/>
<reference evidence="5 6" key="1">
    <citation type="submission" date="2020-03" db="EMBL/GenBank/DDBJ databases">
        <title>FDA dAtabase for Regulatory Grade micrObial Sequences (FDA-ARGOS): Supporting development and validation of Infectious Disease Dx tests.</title>
        <authorList>
            <person name="Campos J."/>
            <person name="Goldberg B."/>
            <person name="Tallon L."/>
            <person name="Sadzewicz L."/>
            <person name="Vavikolanu K."/>
            <person name="Mehta A."/>
            <person name="Aluvathingal J."/>
            <person name="Nadendla S."/>
            <person name="Nandy P."/>
            <person name="Geyer C."/>
            <person name="Yan Y."/>
            <person name="Sichtig H."/>
        </authorList>
    </citation>
    <scope>NUCLEOTIDE SEQUENCE [LARGE SCALE GENOMIC DNA]</scope>
    <source>
        <strain evidence="5 6">FDAARGOS_656</strain>
    </source>
</reference>
<dbReference type="InterPro" id="IPR031101">
    <property type="entry name" value="Ctr9"/>
</dbReference>
<dbReference type="EMBL" id="JABWAD010000046">
    <property type="protein sequence ID" value="KAF6069130.1"/>
    <property type="molecule type" value="Genomic_DNA"/>
</dbReference>
<evidence type="ECO:0000256" key="3">
    <source>
        <dbReference type="PROSITE-ProRule" id="PRU00339"/>
    </source>
</evidence>
<accession>A0A8H6BX68</accession>
<feature type="repeat" description="TPR" evidence="3">
    <location>
        <begin position="272"/>
        <end position="305"/>
    </location>
</feature>
<feature type="repeat" description="TPR" evidence="3">
    <location>
        <begin position="380"/>
        <end position="413"/>
    </location>
</feature>
<dbReference type="GO" id="GO:0016593">
    <property type="term" value="C:Cdc73/Paf1 complex"/>
    <property type="evidence" value="ECO:0007669"/>
    <property type="project" value="TreeGrafter"/>
</dbReference>
<dbReference type="InterPro" id="IPR011990">
    <property type="entry name" value="TPR-like_helical_dom_sf"/>
</dbReference>
<evidence type="ECO:0000256" key="2">
    <source>
        <dbReference type="ARBA" id="ARBA00022803"/>
    </source>
</evidence>